<accession>A0A9X8D8T1</accession>
<gene>
    <name evidence="1" type="ORF">D3H34_04735</name>
</gene>
<reference evidence="1 2" key="1">
    <citation type="submission" date="2018-09" db="EMBL/GenBank/DDBJ databases">
        <title>Acidovorax cavernicola nov. sp. isolated from Gruta de las Maravillas (Aracena, Spain).</title>
        <authorList>
            <person name="Jurado V."/>
            <person name="Gutierrez-Patricio S."/>
            <person name="Gonzalez-Pimentel J.L."/>
            <person name="Miller A.Z."/>
            <person name="Laiz L."/>
            <person name="Saiz-Jimenez C."/>
        </authorList>
    </citation>
    <scope>NUCLEOTIDE SEQUENCE [LARGE SCALE GENOMIC DNA]</scope>
    <source>
        <strain evidence="1 2">1011MAR4D40.2</strain>
    </source>
</reference>
<dbReference type="Proteomes" id="UP000265619">
    <property type="component" value="Unassembled WGS sequence"/>
</dbReference>
<evidence type="ECO:0000313" key="2">
    <source>
        <dbReference type="Proteomes" id="UP000265619"/>
    </source>
</evidence>
<evidence type="ECO:0000313" key="1">
    <source>
        <dbReference type="EMBL" id="RIX84031.1"/>
    </source>
</evidence>
<protein>
    <recommendedName>
        <fullName evidence="3">Lipoprotein</fullName>
    </recommendedName>
</protein>
<keyword evidence="2" id="KW-1185">Reference proteome</keyword>
<comment type="caution">
    <text evidence="1">The sequence shown here is derived from an EMBL/GenBank/DDBJ whole genome shotgun (WGS) entry which is preliminary data.</text>
</comment>
<dbReference type="PROSITE" id="PS51257">
    <property type="entry name" value="PROKAR_LIPOPROTEIN"/>
    <property type="match status" value="1"/>
</dbReference>
<dbReference type="OrthoDB" id="8855867at2"/>
<dbReference type="AlphaFoldDB" id="A0A9X8D8T1"/>
<sequence length="244" mass="26888">MKALVILAMSAALTACTTPLRPEGVRHLGNRHVLKSNYAVGTPLTVNVGDPMVKVQDYWEDSFEEPSATPNKSFTMTGGPVNVAFQEGQNYQVKGRIAVDGKDYQVVANQPNPVQYQAALLGDDGKLFPRIVATNPGMNGDHVLVIYTLQISPPDGTLIRQPKTKVNTSKGFVNYEILFTGITDSAITLTYREFSPDGLARVAFFQNLTYPRNAPTITFRNLKMSIDQVSSENITFRVTEDKRS</sequence>
<dbReference type="EMBL" id="QXMN01000003">
    <property type="protein sequence ID" value="RIX84031.1"/>
    <property type="molecule type" value="Genomic_DNA"/>
</dbReference>
<organism evidence="1 2">
    <name type="scientific">Acidovorax cavernicola</name>
    <dbReference type="NCBI Taxonomy" id="1675792"/>
    <lineage>
        <taxon>Bacteria</taxon>
        <taxon>Pseudomonadati</taxon>
        <taxon>Pseudomonadota</taxon>
        <taxon>Betaproteobacteria</taxon>
        <taxon>Burkholderiales</taxon>
        <taxon>Comamonadaceae</taxon>
        <taxon>Acidovorax</taxon>
    </lineage>
</organism>
<name>A0A9X8D8T1_9BURK</name>
<evidence type="ECO:0008006" key="3">
    <source>
        <dbReference type="Google" id="ProtNLM"/>
    </source>
</evidence>
<proteinExistence type="predicted"/>
<dbReference type="RefSeq" id="WP_119552294.1">
    <property type="nucleotide sequence ID" value="NZ_QXMN01000003.1"/>
</dbReference>